<keyword evidence="2" id="KW-0813">Transport</keyword>
<keyword evidence="5" id="KW-0029">Amino-acid transport</keyword>
<dbReference type="GO" id="GO:0005886">
    <property type="term" value="C:plasma membrane"/>
    <property type="evidence" value="ECO:0007669"/>
    <property type="project" value="UniProtKB-SubCell"/>
</dbReference>
<keyword evidence="7 9" id="KW-0472">Membrane</keyword>
<feature type="transmembrane region" description="Helical" evidence="9">
    <location>
        <begin position="138"/>
        <end position="161"/>
    </location>
</feature>
<comment type="similarity">
    <text evidence="8">Belongs to the binding-protein-dependent transport system permease family. LivHM subfamily.</text>
</comment>
<dbReference type="Proteomes" id="UP000237655">
    <property type="component" value="Chromosome"/>
</dbReference>
<sequence length="292" mass="30470">MTEILQLLIGGVASGCVYGLVALGFVLIYKASEGVNFAQGDMMMLGAFVALTLGNSGQLGLPFVVAVPMAMIIMFMLGWGVERIVVRRLFGQPQFALVILTIALGFVFRFVAGLIWGYTPLVLETPFAGKNLSAGGVVVGLADLTAIVVTIILTLLLWAFFAFTRYGLAAQAASQNQMAAYIVGVPVMRVNSMIWGLSGAVATVAGILYATRGAIDPNIGLLGIKAFAAAVIGGLGSLPGALLGGLIIGVVEAYAGRYAPGEFAQMSPYMIMLIVLVARPGGLFGQIQMKKV</sequence>
<protein>
    <submittedName>
        <fullName evidence="10">Branched-chain amino acid ABC transporter permease</fullName>
    </submittedName>
</protein>
<evidence type="ECO:0000256" key="7">
    <source>
        <dbReference type="ARBA" id="ARBA00023136"/>
    </source>
</evidence>
<evidence type="ECO:0000256" key="4">
    <source>
        <dbReference type="ARBA" id="ARBA00022692"/>
    </source>
</evidence>
<dbReference type="RefSeq" id="WP_106472297.1">
    <property type="nucleotide sequence ID" value="NZ_CP027665.1"/>
</dbReference>
<dbReference type="KEGG" id="thas:C6Y53_09870"/>
<gene>
    <name evidence="10" type="ORF">C6Y53_09870</name>
</gene>
<keyword evidence="3" id="KW-1003">Cell membrane</keyword>
<dbReference type="GO" id="GO:0006865">
    <property type="term" value="P:amino acid transport"/>
    <property type="evidence" value="ECO:0007669"/>
    <property type="project" value="UniProtKB-KW"/>
</dbReference>
<dbReference type="EMBL" id="CP027665">
    <property type="protein sequence ID" value="AVO37979.1"/>
    <property type="molecule type" value="Genomic_DNA"/>
</dbReference>
<evidence type="ECO:0000313" key="10">
    <source>
        <dbReference type="EMBL" id="AVO37979.1"/>
    </source>
</evidence>
<evidence type="ECO:0000256" key="6">
    <source>
        <dbReference type="ARBA" id="ARBA00022989"/>
    </source>
</evidence>
<keyword evidence="11" id="KW-1185">Reference proteome</keyword>
<evidence type="ECO:0000256" key="2">
    <source>
        <dbReference type="ARBA" id="ARBA00022448"/>
    </source>
</evidence>
<dbReference type="InterPro" id="IPR001851">
    <property type="entry name" value="ABC_transp_permease"/>
</dbReference>
<reference evidence="11" key="1">
    <citation type="submission" date="2018-03" db="EMBL/GenBank/DDBJ databases">
        <title>Genomic analysis of the strain SH-1 isolated from shrimp intestine.</title>
        <authorList>
            <person name="Kim Y.-S."/>
            <person name="Kim S.-E."/>
            <person name="Kim K.-H."/>
        </authorList>
    </citation>
    <scope>NUCLEOTIDE SEQUENCE [LARGE SCALE GENOMIC DNA]</scope>
    <source>
        <strain evidence="11">SH-1</strain>
    </source>
</reference>
<comment type="subcellular location">
    <subcellularLocation>
        <location evidence="1">Cell membrane</location>
        <topology evidence="1">Multi-pass membrane protein</topology>
    </subcellularLocation>
</comment>
<evidence type="ECO:0000256" key="3">
    <source>
        <dbReference type="ARBA" id="ARBA00022475"/>
    </source>
</evidence>
<dbReference type="GO" id="GO:0022857">
    <property type="term" value="F:transmembrane transporter activity"/>
    <property type="evidence" value="ECO:0007669"/>
    <property type="project" value="InterPro"/>
</dbReference>
<feature type="transmembrane region" description="Helical" evidence="9">
    <location>
        <begin position="227"/>
        <end position="249"/>
    </location>
</feature>
<feature type="transmembrane region" description="Helical" evidence="9">
    <location>
        <begin position="59"/>
        <end position="81"/>
    </location>
</feature>
<keyword evidence="6 9" id="KW-1133">Transmembrane helix</keyword>
<organism evidence="10 11">
    <name type="scientific">Pukyongiella litopenaei</name>
    <dbReference type="NCBI Taxonomy" id="2605946"/>
    <lineage>
        <taxon>Bacteria</taxon>
        <taxon>Pseudomonadati</taxon>
        <taxon>Pseudomonadota</taxon>
        <taxon>Alphaproteobacteria</taxon>
        <taxon>Rhodobacterales</taxon>
        <taxon>Paracoccaceae</taxon>
        <taxon>Pukyongiella</taxon>
    </lineage>
</organism>
<evidence type="ECO:0000256" key="1">
    <source>
        <dbReference type="ARBA" id="ARBA00004651"/>
    </source>
</evidence>
<evidence type="ECO:0000256" key="5">
    <source>
        <dbReference type="ARBA" id="ARBA00022970"/>
    </source>
</evidence>
<dbReference type="AlphaFoldDB" id="A0A2S0MQ13"/>
<dbReference type="InterPro" id="IPR052157">
    <property type="entry name" value="BCAA_transport_permease"/>
</dbReference>
<dbReference type="CDD" id="cd06582">
    <property type="entry name" value="TM_PBP1_LivH_like"/>
    <property type="match status" value="1"/>
</dbReference>
<dbReference type="PANTHER" id="PTHR11795:SF451">
    <property type="entry name" value="ABC TRANSPORTER PERMEASE PROTEIN"/>
    <property type="match status" value="1"/>
</dbReference>
<dbReference type="PANTHER" id="PTHR11795">
    <property type="entry name" value="BRANCHED-CHAIN AMINO ACID TRANSPORT SYSTEM PERMEASE PROTEIN LIVH"/>
    <property type="match status" value="1"/>
</dbReference>
<evidence type="ECO:0000313" key="11">
    <source>
        <dbReference type="Proteomes" id="UP000237655"/>
    </source>
</evidence>
<evidence type="ECO:0000256" key="9">
    <source>
        <dbReference type="SAM" id="Phobius"/>
    </source>
</evidence>
<accession>A0A2S0MQ13</accession>
<feature type="transmembrane region" description="Helical" evidence="9">
    <location>
        <begin position="6"/>
        <end position="28"/>
    </location>
</feature>
<feature type="transmembrane region" description="Helical" evidence="9">
    <location>
        <begin position="93"/>
        <end position="118"/>
    </location>
</feature>
<feature type="transmembrane region" description="Helical" evidence="9">
    <location>
        <begin position="194"/>
        <end position="215"/>
    </location>
</feature>
<evidence type="ECO:0000256" key="8">
    <source>
        <dbReference type="ARBA" id="ARBA00037998"/>
    </source>
</evidence>
<keyword evidence="4 9" id="KW-0812">Transmembrane</keyword>
<name>A0A2S0MQ13_9RHOB</name>
<dbReference type="Pfam" id="PF02653">
    <property type="entry name" value="BPD_transp_2"/>
    <property type="match status" value="1"/>
</dbReference>
<proteinExistence type="inferred from homology"/>